<keyword evidence="2" id="KW-1185">Reference proteome</keyword>
<dbReference type="EnsemblMetazoa" id="GPPI020595-RA">
    <property type="protein sequence ID" value="GPPI020595-PA"/>
    <property type="gene ID" value="GPPI020595"/>
</dbReference>
<evidence type="ECO:0000313" key="1">
    <source>
        <dbReference type="EnsemblMetazoa" id="GPPI020595-PA"/>
    </source>
</evidence>
<dbReference type="Proteomes" id="UP000092460">
    <property type="component" value="Unassembled WGS sequence"/>
</dbReference>
<proteinExistence type="predicted"/>
<dbReference type="VEuPathDB" id="VectorBase:GPPI020595"/>
<reference evidence="1" key="2">
    <citation type="submission" date="2020-05" db="UniProtKB">
        <authorList>
            <consortium name="EnsemblMetazoa"/>
        </authorList>
    </citation>
    <scope>IDENTIFICATION</scope>
    <source>
        <strain evidence="1">IAEA</strain>
    </source>
</reference>
<organism evidence="1 2">
    <name type="scientific">Glossina palpalis gambiensis</name>
    <dbReference type="NCBI Taxonomy" id="67801"/>
    <lineage>
        <taxon>Eukaryota</taxon>
        <taxon>Metazoa</taxon>
        <taxon>Ecdysozoa</taxon>
        <taxon>Arthropoda</taxon>
        <taxon>Hexapoda</taxon>
        <taxon>Insecta</taxon>
        <taxon>Pterygota</taxon>
        <taxon>Neoptera</taxon>
        <taxon>Endopterygota</taxon>
        <taxon>Diptera</taxon>
        <taxon>Brachycera</taxon>
        <taxon>Muscomorpha</taxon>
        <taxon>Hippoboscoidea</taxon>
        <taxon>Glossinidae</taxon>
        <taxon>Glossina</taxon>
    </lineage>
</organism>
<dbReference type="AlphaFoldDB" id="A0A1B0B6P0"/>
<reference evidence="2" key="1">
    <citation type="submission" date="2015-01" db="EMBL/GenBank/DDBJ databases">
        <authorList>
            <person name="Aksoy S."/>
            <person name="Warren W."/>
            <person name="Wilson R.K."/>
        </authorList>
    </citation>
    <scope>NUCLEOTIDE SEQUENCE [LARGE SCALE GENOMIC DNA]</scope>
    <source>
        <strain evidence="2">IAEA</strain>
    </source>
</reference>
<sequence length="63" mass="7052">MRLIKTVFIKYILTGTRYAIAKGTELKAVEKKQPQAVATFITNTTAMAVMVNALKVDRRPVIQ</sequence>
<name>A0A1B0B6P0_9MUSC</name>
<accession>A0A1B0B6P0</accession>
<protein>
    <submittedName>
        <fullName evidence="1">Uncharacterized protein</fullName>
    </submittedName>
</protein>
<evidence type="ECO:0000313" key="2">
    <source>
        <dbReference type="Proteomes" id="UP000092460"/>
    </source>
</evidence>
<dbReference type="EMBL" id="JXJN01009178">
    <property type="status" value="NOT_ANNOTATED_CDS"/>
    <property type="molecule type" value="Genomic_DNA"/>
</dbReference>